<organism evidence="2 3">
    <name type="scientific">Funneliformis geosporum</name>
    <dbReference type="NCBI Taxonomy" id="1117311"/>
    <lineage>
        <taxon>Eukaryota</taxon>
        <taxon>Fungi</taxon>
        <taxon>Fungi incertae sedis</taxon>
        <taxon>Mucoromycota</taxon>
        <taxon>Glomeromycotina</taxon>
        <taxon>Glomeromycetes</taxon>
        <taxon>Glomerales</taxon>
        <taxon>Glomeraceae</taxon>
        <taxon>Funneliformis</taxon>
    </lineage>
</organism>
<evidence type="ECO:0000313" key="2">
    <source>
        <dbReference type="EMBL" id="CAI2161525.1"/>
    </source>
</evidence>
<comment type="caution">
    <text evidence="2">The sequence shown here is derived from an EMBL/GenBank/DDBJ whole genome shotgun (WGS) entry which is preliminary data.</text>
</comment>
<evidence type="ECO:0000259" key="1">
    <source>
        <dbReference type="Pfam" id="PF12937"/>
    </source>
</evidence>
<evidence type="ECO:0000313" key="3">
    <source>
        <dbReference type="Proteomes" id="UP001153678"/>
    </source>
</evidence>
<gene>
    <name evidence="2" type="ORF">FWILDA_LOCUS97</name>
</gene>
<proteinExistence type="predicted"/>
<keyword evidence="3" id="KW-1185">Reference proteome</keyword>
<dbReference type="Proteomes" id="UP001153678">
    <property type="component" value="Unassembled WGS sequence"/>
</dbReference>
<dbReference type="EMBL" id="CAMKVN010000006">
    <property type="protein sequence ID" value="CAI2161525.1"/>
    <property type="molecule type" value="Genomic_DNA"/>
</dbReference>
<name>A0A9W4WT14_9GLOM</name>
<accession>A0A9W4WT14</accession>
<protein>
    <submittedName>
        <fullName evidence="2">16691_t:CDS:1</fullName>
    </submittedName>
</protein>
<dbReference type="OrthoDB" id="2350118at2759"/>
<dbReference type="InterPro" id="IPR001810">
    <property type="entry name" value="F-box_dom"/>
</dbReference>
<reference evidence="2" key="1">
    <citation type="submission" date="2022-08" db="EMBL/GenBank/DDBJ databases">
        <authorList>
            <person name="Kallberg Y."/>
            <person name="Tangrot J."/>
            <person name="Rosling A."/>
        </authorList>
    </citation>
    <scope>NUCLEOTIDE SEQUENCE</scope>
    <source>
        <strain evidence="2">Wild A</strain>
    </source>
</reference>
<dbReference type="AlphaFoldDB" id="A0A9W4WT14"/>
<dbReference type="Pfam" id="PF12937">
    <property type="entry name" value="F-box-like"/>
    <property type="match status" value="1"/>
</dbReference>
<feature type="domain" description="F-box" evidence="1">
    <location>
        <begin position="4"/>
        <end position="47"/>
    </location>
</feature>
<sequence>MSSIQNLPQECLLNILTLANSNFYSCIQVNKRWSNIIVPTLWSRPFNDPLMPTTPNGVKLMDTYISCLSIRQKQYLNNEGISLQQNSTTAMTLPRINYPEYLQELDYEVLEQFTRRWILENYHSERDSSIHLDIYIDSLESWETEYYNKQSQKLLSCLYSMFIEKSTQVTCFNFYSSDELCLDLPSLSERTSYSTTNRLLRTIDEQPLWNLKTFICKIDGYDLHLKNLMKFMENLSKKCKTLEVLDISLINRHEIKICNQLAAMIENQSNLKEIRLHATNYVGINRIIDVLVSTQRDSLLNIQFVKVDFGCSNNISGLLDSLNELNELEMLALIHCHGFNPYQIHCINLNYSLCILT</sequence>